<dbReference type="Pfam" id="PF00005">
    <property type="entry name" value="ABC_tran"/>
    <property type="match status" value="1"/>
</dbReference>
<proteinExistence type="predicted"/>
<dbReference type="InterPro" id="IPR039421">
    <property type="entry name" value="Type_1_exporter"/>
</dbReference>
<dbReference type="InterPro" id="IPR011527">
    <property type="entry name" value="ABC1_TM_dom"/>
</dbReference>
<comment type="subcellular location">
    <subcellularLocation>
        <location evidence="1">Membrane</location>
        <topology evidence="1">Multi-pass membrane protein</topology>
    </subcellularLocation>
</comment>
<evidence type="ECO:0000259" key="8">
    <source>
        <dbReference type="PROSITE" id="PS50893"/>
    </source>
</evidence>
<dbReference type="InterPro" id="IPR027417">
    <property type="entry name" value="P-loop_NTPase"/>
</dbReference>
<dbReference type="PROSITE" id="PS50929">
    <property type="entry name" value="ABC_TM1F"/>
    <property type="match status" value="1"/>
</dbReference>
<dbReference type="PANTHER" id="PTHR43394:SF1">
    <property type="entry name" value="ATP-BINDING CASSETTE SUB-FAMILY B MEMBER 10, MITOCHONDRIAL"/>
    <property type="match status" value="1"/>
</dbReference>
<sequence>MSSAQSIQLGDSSFIPLLKMPPKTSSKFALLGYYIRQHLFSYSLGVVAILGTNWIAVSIPEYVRLSIDLLNNDLKSRQDLLWEYMFIMLGLALVMMVVRTLSRILFFNPGRAIECQIKNDMFRKLMALQKNYYDKNPSGNIISRINNDITGVRMICGFGLMQAFNIITALSMTPFKMWQLSPNLTLYCIIPIIIVFTVVRLGMNVLVRNLRARMESLQRLSGFTVSSLSAIDLIKSQTMREWSTRRFEKENQDMLRRSMKIAWTRSFVMPMLSNLEHFLKLLVLLVGGIMVIEEGFTIGQLTAFIAYSALLTFPLMGLGWVTTMFQQGLVGLTSIQTVLQQDLPRANLISLPEKKLKSLFAEGGLKVNNLSYHYPESKKDVLRHINFSIHPGQVIGVLGRIGSGKSTLVNGLNRYLDMGKGSIYLGDQDLATLSDKDVRTCIRTVTQLPFLFSDTAENNINFALENGDSDDRELFQKILYSAALDKEVARFPKQEKTVVGEKGIMLSGGQKQRISLARAMMEPCDLLILDNVLSAVDYETERHLLREIHKLLKPINNQQALAGSLLIVSHRVTSMEHADLILVLDEGQIVDQGQHTDLIQRPGYYQQMWALQNDHNS</sequence>
<dbReference type="GO" id="GO:0016887">
    <property type="term" value="F:ATP hydrolysis activity"/>
    <property type="evidence" value="ECO:0007669"/>
    <property type="project" value="InterPro"/>
</dbReference>
<dbReference type="Gene3D" id="3.40.50.300">
    <property type="entry name" value="P-loop containing nucleotide triphosphate hydrolases"/>
    <property type="match status" value="1"/>
</dbReference>
<organism evidence="10">
    <name type="scientific">marine metagenome</name>
    <dbReference type="NCBI Taxonomy" id="408172"/>
    <lineage>
        <taxon>unclassified sequences</taxon>
        <taxon>metagenomes</taxon>
        <taxon>ecological metagenomes</taxon>
    </lineage>
</organism>
<feature type="transmembrane region" description="Helical" evidence="7">
    <location>
        <begin position="298"/>
        <end position="321"/>
    </location>
</feature>
<feature type="domain" description="ABC transporter" evidence="8">
    <location>
        <begin position="365"/>
        <end position="611"/>
    </location>
</feature>
<dbReference type="InterPro" id="IPR017871">
    <property type="entry name" value="ABC_transporter-like_CS"/>
</dbReference>
<evidence type="ECO:0000256" key="3">
    <source>
        <dbReference type="ARBA" id="ARBA00022741"/>
    </source>
</evidence>
<name>A0A381PFL0_9ZZZZ</name>
<feature type="transmembrane region" description="Helical" evidence="7">
    <location>
        <begin position="80"/>
        <end position="101"/>
    </location>
</feature>
<evidence type="ECO:0000256" key="4">
    <source>
        <dbReference type="ARBA" id="ARBA00022840"/>
    </source>
</evidence>
<evidence type="ECO:0000256" key="5">
    <source>
        <dbReference type="ARBA" id="ARBA00022989"/>
    </source>
</evidence>
<keyword evidence="2 7" id="KW-0812">Transmembrane</keyword>
<dbReference type="GO" id="GO:0016020">
    <property type="term" value="C:membrane"/>
    <property type="evidence" value="ECO:0007669"/>
    <property type="project" value="UniProtKB-SubCell"/>
</dbReference>
<keyword evidence="3" id="KW-0547">Nucleotide-binding</keyword>
<dbReference type="InterPro" id="IPR003439">
    <property type="entry name" value="ABC_transporter-like_ATP-bd"/>
</dbReference>
<dbReference type="SUPFAM" id="SSF52540">
    <property type="entry name" value="P-loop containing nucleoside triphosphate hydrolases"/>
    <property type="match status" value="1"/>
</dbReference>
<keyword evidence="5 7" id="KW-1133">Transmembrane helix</keyword>
<dbReference type="Gene3D" id="1.20.1560.10">
    <property type="entry name" value="ABC transporter type 1, transmembrane domain"/>
    <property type="match status" value="1"/>
</dbReference>
<evidence type="ECO:0000259" key="9">
    <source>
        <dbReference type="PROSITE" id="PS50929"/>
    </source>
</evidence>
<accession>A0A381PFL0</accession>
<dbReference type="SUPFAM" id="SSF90123">
    <property type="entry name" value="ABC transporter transmembrane region"/>
    <property type="match status" value="1"/>
</dbReference>
<dbReference type="InterPro" id="IPR036640">
    <property type="entry name" value="ABC1_TM_sf"/>
</dbReference>
<evidence type="ECO:0008006" key="11">
    <source>
        <dbReference type="Google" id="ProtNLM"/>
    </source>
</evidence>
<evidence type="ECO:0000256" key="2">
    <source>
        <dbReference type="ARBA" id="ARBA00022692"/>
    </source>
</evidence>
<protein>
    <recommendedName>
        <fullName evidence="11">ABC transporter ATP-binding protein</fullName>
    </recommendedName>
</protein>
<dbReference type="EMBL" id="UINC01000959">
    <property type="protein sequence ID" value="SUZ65424.1"/>
    <property type="molecule type" value="Genomic_DNA"/>
</dbReference>
<keyword evidence="6 7" id="KW-0472">Membrane</keyword>
<dbReference type="SMART" id="SM00382">
    <property type="entry name" value="AAA"/>
    <property type="match status" value="1"/>
</dbReference>
<feature type="transmembrane region" description="Helical" evidence="7">
    <location>
        <begin position="39"/>
        <end position="60"/>
    </location>
</feature>
<feature type="transmembrane region" description="Helical" evidence="7">
    <location>
        <begin position="184"/>
        <end position="207"/>
    </location>
</feature>
<feature type="domain" description="ABC transmembrane type-1" evidence="9">
    <location>
        <begin position="44"/>
        <end position="327"/>
    </location>
</feature>
<dbReference type="InterPro" id="IPR003593">
    <property type="entry name" value="AAA+_ATPase"/>
</dbReference>
<evidence type="ECO:0000256" key="1">
    <source>
        <dbReference type="ARBA" id="ARBA00004141"/>
    </source>
</evidence>
<dbReference type="AlphaFoldDB" id="A0A381PFL0"/>
<evidence type="ECO:0000313" key="10">
    <source>
        <dbReference type="EMBL" id="SUZ65424.1"/>
    </source>
</evidence>
<feature type="transmembrane region" description="Helical" evidence="7">
    <location>
        <begin position="152"/>
        <end position="172"/>
    </location>
</feature>
<keyword evidence="4" id="KW-0067">ATP-binding</keyword>
<dbReference type="GO" id="GO:0015421">
    <property type="term" value="F:ABC-type oligopeptide transporter activity"/>
    <property type="evidence" value="ECO:0007669"/>
    <property type="project" value="TreeGrafter"/>
</dbReference>
<evidence type="ECO:0000256" key="6">
    <source>
        <dbReference type="ARBA" id="ARBA00023136"/>
    </source>
</evidence>
<dbReference type="Pfam" id="PF00664">
    <property type="entry name" value="ABC_membrane"/>
    <property type="match status" value="1"/>
</dbReference>
<gene>
    <name evidence="10" type="ORF">METZ01_LOCUS18278</name>
</gene>
<evidence type="ECO:0000256" key="7">
    <source>
        <dbReference type="SAM" id="Phobius"/>
    </source>
</evidence>
<reference evidence="10" key="1">
    <citation type="submission" date="2018-05" db="EMBL/GenBank/DDBJ databases">
        <authorList>
            <person name="Lanie J.A."/>
            <person name="Ng W.-L."/>
            <person name="Kazmierczak K.M."/>
            <person name="Andrzejewski T.M."/>
            <person name="Davidsen T.M."/>
            <person name="Wayne K.J."/>
            <person name="Tettelin H."/>
            <person name="Glass J.I."/>
            <person name="Rusch D."/>
            <person name="Podicherti R."/>
            <person name="Tsui H.-C.T."/>
            <person name="Winkler M.E."/>
        </authorList>
    </citation>
    <scope>NUCLEOTIDE SEQUENCE</scope>
</reference>
<dbReference type="GO" id="GO:0005524">
    <property type="term" value="F:ATP binding"/>
    <property type="evidence" value="ECO:0007669"/>
    <property type="project" value="UniProtKB-KW"/>
</dbReference>
<dbReference type="PANTHER" id="PTHR43394">
    <property type="entry name" value="ATP-DEPENDENT PERMEASE MDL1, MITOCHONDRIAL"/>
    <property type="match status" value="1"/>
</dbReference>
<dbReference type="PROSITE" id="PS50893">
    <property type="entry name" value="ABC_TRANSPORTER_2"/>
    <property type="match status" value="1"/>
</dbReference>
<dbReference type="CDD" id="cd18541">
    <property type="entry name" value="ABC_6TM_TmrB_like"/>
    <property type="match status" value="1"/>
</dbReference>
<dbReference type="PROSITE" id="PS00211">
    <property type="entry name" value="ABC_TRANSPORTER_1"/>
    <property type="match status" value="1"/>
</dbReference>